<dbReference type="PANTHER" id="PTHR47723">
    <property type="entry name" value="OS05G0353850 PROTEIN"/>
    <property type="match status" value="1"/>
</dbReference>
<reference evidence="1 2" key="1">
    <citation type="submission" date="2024-08" db="EMBL/GenBank/DDBJ databases">
        <title>Insights into the chromosomal genome structure of Flemingia macrophylla.</title>
        <authorList>
            <person name="Ding Y."/>
            <person name="Zhao Y."/>
            <person name="Bi W."/>
            <person name="Wu M."/>
            <person name="Zhao G."/>
            <person name="Gong Y."/>
            <person name="Li W."/>
            <person name="Zhang P."/>
        </authorList>
    </citation>
    <scope>NUCLEOTIDE SEQUENCE [LARGE SCALE GENOMIC DNA]</scope>
    <source>
        <strain evidence="1">DYQJB</strain>
        <tissue evidence="1">Leaf</tissue>
    </source>
</reference>
<dbReference type="EMBL" id="JBGMDY010000005">
    <property type="protein sequence ID" value="KAL2334220.1"/>
    <property type="molecule type" value="Genomic_DNA"/>
</dbReference>
<keyword evidence="2" id="KW-1185">Reference proteome</keyword>
<proteinExistence type="predicted"/>
<dbReference type="PANTHER" id="PTHR47723:SF19">
    <property type="entry name" value="POLYNUCLEOTIDYL TRANSFERASE, RIBONUCLEASE H-LIKE SUPERFAMILY PROTEIN"/>
    <property type="match status" value="1"/>
</dbReference>
<evidence type="ECO:0000313" key="1">
    <source>
        <dbReference type="EMBL" id="KAL2334220.1"/>
    </source>
</evidence>
<sequence length="213" mass="24727">MQARVQLASRCSNCHYLTETMQHVLFHYSRAMEVWRWLSSKVEANLVTDSLESVLNIMLCRWDNDIRQMVICVVIHCVWHIWLIRNDNKYNGRNSSTQALLASISRSISLSSNLMDCKTRFWNDRRLLVKFNIRLTFVPHKIPKQVMWYPPLEGFIKCNSDRGSLGCPGHSITRSIFRDSKGNFLGAYASYVGIHSTLEAELMSVMITMDYVQ</sequence>
<comment type="caution">
    <text evidence="1">The sequence shown here is derived from an EMBL/GenBank/DDBJ whole genome shotgun (WGS) entry which is preliminary data.</text>
</comment>
<dbReference type="Proteomes" id="UP001603857">
    <property type="component" value="Unassembled WGS sequence"/>
</dbReference>
<dbReference type="InterPro" id="IPR053151">
    <property type="entry name" value="RNase_H-like"/>
</dbReference>
<dbReference type="AlphaFoldDB" id="A0ABD1MGN1"/>
<protein>
    <submittedName>
        <fullName evidence="1">Uncharacterized protein</fullName>
    </submittedName>
</protein>
<name>A0ABD1MGN1_9FABA</name>
<gene>
    <name evidence="1" type="ORF">Fmac_015433</name>
</gene>
<evidence type="ECO:0000313" key="2">
    <source>
        <dbReference type="Proteomes" id="UP001603857"/>
    </source>
</evidence>
<accession>A0ABD1MGN1</accession>
<organism evidence="1 2">
    <name type="scientific">Flemingia macrophylla</name>
    <dbReference type="NCBI Taxonomy" id="520843"/>
    <lineage>
        <taxon>Eukaryota</taxon>
        <taxon>Viridiplantae</taxon>
        <taxon>Streptophyta</taxon>
        <taxon>Embryophyta</taxon>
        <taxon>Tracheophyta</taxon>
        <taxon>Spermatophyta</taxon>
        <taxon>Magnoliopsida</taxon>
        <taxon>eudicotyledons</taxon>
        <taxon>Gunneridae</taxon>
        <taxon>Pentapetalae</taxon>
        <taxon>rosids</taxon>
        <taxon>fabids</taxon>
        <taxon>Fabales</taxon>
        <taxon>Fabaceae</taxon>
        <taxon>Papilionoideae</taxon>
        <taxon>50 kb inversion clade</taxon>
        <taxon>NPAAA clade</taxon>
        <taxon>indigoferoid/millettioid clade</taxon>
        <taxon>Phaseoleae</taxon>
        <taxon>Flemingia</taxon>
    </lineage>
</organism>